<dbReference type="InterPro" id="IPR024079">
    <property type="entry name" value="MetalloPept_cat_dom_sf"/>
</dbReference>
<comment type="caution">
    <text evidence="2">The sequence shown here is derived from an EMBL/GenBank/DDBJ whole genome shotgun (WGS) entry which is preliminary data.</text>
</comment>
<gene>
    <name evidence="2" type="ORF">B0H66DRAFT_628976</name>
</gene>
<evidence type="ECO:0000313" key="3">
    <source>
        <dbReference type="Proteomes" id="UP001283341"/>
    </source>
</evidence>
<dbReference type="AlphaFoldDB" id="A0AAE0HUU7"/>
<keyword evidence="3" id="KW-1185">Reference proteome</keyword>
<dbReference type="GO" id="GO:0008237">
    <property type="term" value="F:metallopeptidase activity"/>
    <property type="evidence" value="ECO:0007669"/>
    <property type="project" value="InterPro"/>
</dbReference>
<feature type="signal peptide" evidence="1">
    <location>
        <begin position="1"/>
        <end position="21"/>
    </location>
</feature>
<accession>A0AAE0HUU7</accession>
<dbReference type="SUPFAM" id="SSF55486">
    <property type="entry name" value="Metalloproteases ('zincins'), catalytic domain"/>
    <property type="match status" value="1"/>
</dbReference>
<evidence type="ECO:0000313" key="2">
    <source>
        <dbReference type="EMBL" id="KAK3313315.1"/>
    </source>
</evidence>
<sequence>MTSFTLFLSLVWLLFSGQVWAGSAIWQPALKPRDHDQKLDPRYYYVNKDTMATDRIAWDKRVIRYCFSSDDATQAAKSRLKKYLKDARKLWISKGLNSNFRIEEVNDKVCVDERNDILLVVYSGDSESSGMATYVGFPGKGVVMLANQGPTMTLTDRSNMGLLDVVANFAHELGHAWGLYHEHQNPKFWGEGVAGSDGGEVWGPNNPGGWNCHYLKDYARQVTGLVVQTGNGGMRQINQQSLCTNWAMAAANRFSAADYLPMPNVGTAHSAGHGTNNVDWRSIMIYPSGAGAIATESGPITADNDHRERILQKPDGSRIPINLFPSDLDIAALEAMYASVGGTKLDLLNTISNFKKVYKSSNSGPSGGSGCL</sequence>
<dbReference type="Proteomes" id="UP001283341">
    <property type="component" value="Unassembled WGS sequence"/>
</dbReference>
<protein>
    <submittedName>
        <fullName evidence="2">Uncharacterized protein</fullName>
    </submittedName>
</protein>
<keyword evidence="1" id="KW-0732">Signal</keyword>
<feature type="chain" id="PRO_5042292857" evidence="1">
    <location>
        <begin position="22"/>
        <end position="372"/>
    </location>
</feature>
<reference evidence="2" key="1">
    <citation type="journal article" date="2023" name="Mol. Phylogenet. Evol.">
        <title>Genome-scale phylogeny and comparative genomics of the fungal order Sordariales.</title>
        <authorList>
            <person name="Hensen N."/>
            <person name="Bonometti L."/>
            <person name="Westerberg I."/>
            <person name="Brannstrom I.O."/>
            <person name="Guillou S."/>
            <person name="Cros-Aarteil S."/>
            <person name="Calhoun S."/>
            <person name="Haridas S."/>
            <person name="Kuo A."/>
            <person name="Mondo S."/>
            <person name="Pangilinan J."/>
            <person name="Riley R."/>
            <person name="LaButti K."/>
            <person name="Andreopoulos B."/>
            <person name="Lipzen A."/>
            <person name="Chen C."/>
            <person name="Yan M."/>
            <person name="Daum C."/>
            <person name="Ng V."/>
            <person name="Clum A."/>
            <person name="Steindorff A."/>
            <person name="Ohm R.A."/>
            <person name="Martin F."/>
            <person name="Silar P."/>
            <person name="Natvig D.O."/>
            <person name="Lalanne C."/>
            <person name="Gautier V."/>
            <person name="Ament-Velasquez S.L."/>
            <person name="Kruys A."/>
            <person name="Hutchinson M.I."/>
            <person name="Powell A.J."/>
            <person name="Barry K."/>
            <person name="Miller A.N."/>
            <person name="Grigoriev I.V."/>
            <person name="Debuchy R."/>
            <person name="Gladieux P."/>
            <person name="Hiltunen Thoren M."/>
            <person name="Johannesson H."/>
        </authorList>
    </citation>
    <scope>NUCLEOTIDE SEQUENCE</scope>
    <source>
        <strain evidence="2">CBS 118394</strain>
    </source>
</reference>
<proteinExistence type="predicted"/>
<evidence type="ECO:0000256" key="1">
    <source>
        <dbReference type="SAM" id="SignalP"/>
    </source>
</evidence>
<dbReference type="EMBL" id="JAUEDM010000007">
    <property type="protein sequence ID" value="KAK3313315.1"/>
    <property type="molecule type" value="Genomic_DNA"/>
</dbReference>
<reference evidence="2" key="2">
    <citation type="submission" date="2023-06" db="EMBL/GenBank/DDBJ databases">
        <authorList>
            <consortium name="Lawrence Berkeley National Laboratory"/>
            <person name="Haridas S."/>
            <person name="Hensen N."/>
            <person name="Bonometti L."/>
            <person name="Westerberg I."/>
            <person name="Brannstrom I.O."/>
            <person name="Guillou S."/>
            <person name="Cros-Aarteil S."/>
            <person name="Calhoun S."/>
            <person name="Kuo A."/>
            <person name="Mondo S."/>
            <person name="Pangilinan J."/>
            <person name="Riley R."/>
            <person name="Labutti K."/>
            <person name="Andreopoulos B."/>
            <person name="Lipzen A."/>
            <person name="Chen C."/>
            <person name="Yanf M."/>
            <person name="Daum C."/>
            <person name="Ng V."/>
            <person name="Clum A."/>
            <person name="Steindorff A."/>
            <person name="Ohm R."/>
            <person name="Martin F."/>
            <person name="Silar P."/>
            <person name="Natvig D."/>
            <person name="Lalanne C."/>
            <person name="Gautier V."/>
            <person name="Ament-Velasquez S.L."/>
            <person name="Kruys A."/>
            <person name="Hutchinson M.I."/>
            <person name="Powell A.J."/>
            <person name="Barry K."/>
            <person name="Miller A.N."/>
            <person name="Grigoriev I.V."/>
            <person name="Debuchy R."/>
            <person name="Gladieux P."/>
            <person name="Thoren M.H."/>
            <person name="Johannesson H."/>
        </authorList>
    </citation>
    <scope>NUCLEOTIDE SEQUENCE</scope>
    <source>
        <strain evidence="2">CBS 118394</strain>
    </source>
</reference>
<dbReference type="Gene3D" id="3.40.390.10">
    <property type="entry name" value="Collagenase (Catalytic Domain)"/>
    <property type="match status" value="1"/>
</dbReference>
<organism evidence="2 3">
    <name type="scientific">Apodospora peruviana</name>
    <dbReference type="NCBI Taxonomy" id="516989"/>
    <lineage>
        <taxon>Eukaryota</taxon>
        <taxon>Fungi</taxon>
        <taxon>Dikarya</taxon>
        <taxon>Ascomycota</taxon>
        <taxon>Pezizomycotina</taxon>
        <taxon>Sordariomycetes</taxon>
        <taxon>Sordariomycetidae</taxon>
        <taxon>Sordariales</taxon>
        <taxon>Lasiosphaeriaceae</taxon>
        <taxon>Apodospora</taxon>
    </lineage>
</organism>
<name>A0AAE0HUU7_9PEZI</name>